<dbReference type="EMBL" id="JAZDWU010000012">
    <property type="protein sequence ID" value="KAK9984614.1"/>
    <property type="molecule type" value="Genomic_DNA"/>
</dbReference>
<comment type="similarity">
    <text evidence="3">Belongs to the HARBI1 family.</text>
</comment>
<evidence type="ECO:0000313" key="9">
    <source>
        <dbReference type="EMBL" id="KAK9984614.1"/>
    </source>
</evidence>
<keyword evidence="4" id="KW-0540">Nuclease</keyword>
<comment type="cofactor">
    <cofactor evidence="1">
        <name>a divalent metal cation</name>
        <dbReference type="ChEBI" id="CHEBI:60240"/>
    </cofactor>
</comment>
<evidence type="ECO:0000256" key="7">
    <source>
        <dbReference type="ARBA" id="ARBA00023242"/>
    </source>
</evidence>
<comment type="subcellular location">
    <subcellularLocation>
        <location evidence="2">Nucleus</location>
    </subcellularLocation>
</comment>
<keyword evidence="7" id="KW-0539">Nucleus</keyword>
<dbReference type="Proteomes" id="UP001459277">
    <property type="component" value="Unassembled WGS sequence"/>
</dbReference>
<dbReference type="InterPro" id="IPR045249">
    <property type="entry name" value="HARBI1-like"/>
</dbReference>
<dbReference type="PANTHER" id="PTHR22930">
    <property type="match status" value="1"/>
</dbReference>
<protein>
    <recommendedName>
        <fullName evidence="8">DDE Tnp4 domain-containing protein</fullName>
    </recommendedName>
</protein>
<accession>A0AAW2BI20</accession>
<evidence type="ECO:0000256" key="5">
    <source>
        <dbReference type="ARBA" id="ARBA00022723"/>
    </source>
</evidence>
<dbReference type="GO" id="GO:0005634">
    <property type="term" value="C:nucleus"/>
    <property type="evidence" value="ECO:0007669"/>
    <property type="project" value="UniProtKB-SubCell"/>
</dbReference>
<dbReference type="PANTHER" id="PTHR22930:SF228">
    <property type="entry name" value="PROTEIN ALP1-LIKE"/>
    <property type="match status" value="1"/>
</dbReference>
<sequence>MVHMFVHLCHLKYKEGFMVAKMELAAISFDLKFTYVLAGWEGSAHDSRVLNDAFARPGGFSILESKYYLGDAGYGNKNEILSPYRSVRYYLKEFSDRPPENEQELCNLRHSSLRTTIERRFGALKKHFRVLDVELFWSFETQVKVVLPCCVIHNHIMGVDPTDYIMEAARNQVESSGPHQETQSHRDSIEDSRVWNAKRDEICQAMWSDYTRSGEQYFI</sequence>
<comment type="caution">
    <text evidence="9">The sequence shown here is derived from an EMBL/GenBank/DDBJ whole genome shotgun (WGS) entry which is preliminary data.</text>
</comment>
<gene>
    <name evidence="9" type="ORF">SO802_034139</name>
</gene>
<evidence type="ECO:0000256" key="2">
    <source>
        <dbReference type="ARBA" id="ARBA00004123"/>
    </source>
</evidence>
<keyword evidence="10" id="KW-1185">Reference proteome</keyword>
<organism evidence="9 10">
    <name type="scientific">Lithocarpus litseifolius</name>
    <dbReference type="NCBI Taxonomy" id="425828"/>
    <lineage>
        <taxon>Eukaryota</taxon>
        <taxon>Viridiplantae</taxon>
        <taxon>Streptophyta</taxon>
        <taxon>Embryophyta</taxon>
        <taxon>Tracheophyta</taxon>
        <taxon>Spermatophyta</taxon>
        <taxon>Magnoliopsida</taxon>
        <taxon>eudicotyledons</taxon>
        <taxon>Gunneridae</taxon>
        <taxon>Pentapetalae</taxon>
        <taxon>rosids</taxon>
        <taxon>fabids</taxon>
        <taxon>Fagales</taxon>
        <taxon>Fagaceae</taxon>
        <taxon>Lithocarpus</taxon>
    </lineage>
</organism>
<dbReference type="AlphaFoldDB" id="A0AAW2BI20"/>
<reference evidence="9 10" key="1">
    <citation type="submission" date="2024-01" db="EMBL/GenBank/DDBJ databases">
        <title>A telomere-to-telomere, gap-free genome of sweet tea (Lithocarpus litseifolius).</title>
        <authorList>
            <person name="Zhou J."/>
        </authorList>
    </citation>
    <scope>NUCLEOTIDE SEQUENCE [LARGE SCALE GENOMIC DNA]</scope>
    <source>
        <strain evidence="9">Zhou-2022a</strain>
        <tissue evidence="9">Leaf</tissue>
    </source>
</reference>
<evidence type="ECO:0000256" key="3">
    <source>
        <dbReference type="ARBA" id="ARBA00006958"/>
    </source>
</evidence>
<dbReference type="Pfam" id="PF13359">
    <property type="entry name" value="DDE_Tnp_4"/>
    <property type="match status" value="1"/>
</dbReference>
<evidence type="ECO:0000313" key="10">
    <source>
        <dbReference type="Proteomes" id="UP001459277"/>
    </source>
</evidence>
<dbReference type="GO" id="GO:0004518">
    <property type="term" value="F:nuclease activity"/>
    <property type="evidence" value="ECO:0007669"/>
    <property type="project" value="UniProtKB-KW"/>
</dbReference>
<proteinExistence type="inferred from homology"/>
<keyword evidence="5" id="KW-0479">Metal-binding</keyword>
<name>A0AAW2BI20_9ROSI</name>
<feature type="domain" description="DDE Tnp4" evidence="8">
    <location>
        <begin position="24"/>
        <end position="154"/>
    </location>
</feature>
<keyword evidence="6" id="KW-0378">Hydrolase</keyword>
<dbReference type="InterPro" id="IPR027806">
    <property type="entry name" value="HARBI1_dom"/>
</dbReference>
<dbReference type="GO" id="GO:0046872">
    <property type="term" value="F:metal ion binding"/>
    <property type="evidence" value="ECO:0007669"/>
    <property type="project" value="UniProtKB-KW"/>
</dbReference>
<evidence type="ECO:0000259" key="8">
    <source>
        <dbReference type="Pfam" id="PF13359"/>
    </source>
</evidence>
<dbReference type="GO" id="GO:0016787">
    <property type="term" value="F:hydrolase activity"/>
    <property type="evidence" value="ECO:0007669"/>
    <property type="project" value="UniProtKB-KW"/>
</dbReference>
<evidence type="ECO:0000256" key="4">
    <source>
        <dbReference type="ARBA" id="ARBA00022722"/>
    </source>
</evidence>
<evidence type="ECO:0000256" key="1">
    <source>
        <dbReference type="ARBA" id="ARBA00001968"/>
    </source>
</evidence>
<evidence type="ECO:0000256" key="6">
    <source>
        <dbReference type="ARBA" id="ARBA00022801"/>
    </source>
</evidence>